<reference evidence="1" key="2">
    <citation type="journal article" date="2015" name="Data Brief">
        <title>Shoot transcriptome of the giant reed, Arundo donax.</title>
        <authorList>
            <person name="Barrero R.A."/>
            <person name="Guerrero F.D."/>
            <person name="Moolhuijzen P."/>
            <person name="Goolsby J.A."/>
            <person name="Tidwell J."/>
            <person name="Bellgard S.E."/>
            <person name="Bellgard M.I."/>
        </authorList>
    </citation>
    <scope>NUCLEOTIDE SEQUENCE</scope>
    <source>
        <tissue evidence="1">Shoot tissue taken approximately 20 cm above the soil surface</tissue>
    </source>
</reference>
<dbReference type="EMBL" id="GBRH01181552">
    <property type="protein sequence ID" value="JAE16344.1"/>
    <property type="molecule type" value="Transcribed_RNA"/>
</dbReference>
<dbReference type="AlphaFoldDB" id="A0A0A9FYQ5"/>
<name>A0A0A9FYQ5_ARUDO</name>
<accession>A0A0A9FYQ5</accession>
<organism evidence="1">
    <name type="scientific">Arundo donax</name>
    <name type="common">Giant reed</name>
    <name type="synonym">Donax arundinaceus</name>
    <dbReference type="NCBI Taxonomy" id="35708"/>
    <lineage>
        <taxon>Eukaryota</taxon>
        <taxon>Viridiplantae</taxon>
        <taxon>Streptophyta</taxon>
        <taxon>Embryophyta</taxon>
        <taxon>Tracheophyta</taxon>
        <taxon>Spermatophyta</taxon>
        <taxon>Magnoliopsida</taxon>
        <taxon>Liliopsida</taxon>
        <taxon>Poales</taxon>
        <taxon>Poaceae</taxon>
        <taxon>PACMAD clade</taxon>
        <taxon>Arundinoideae</taxon>
        <taxon>Arundineae</taxon>
        <taxon>Arundo</taxon>
    </lineage>
</organism>
<reference evidence="1" key="1">
    <citation type="submission" date="2014-09" db="EMBL/GenBank/DDBJ databases">
        <authorList>
            <person name="Magalhaes I.L.F."/>
            <person name="Oliveira U."/>
            <person name="Santos F.R."/>
            <person name="Vidigal T.H.D.A."/>
            <person name="Brescovit A.D."/>
            <person name="Santos A.J."/>
        </authorList>
    </citation>
    <scope>NUCLEOTIDE SEQUENCE</scope>
    <source>
        <tissue evidence="1">Shoot tissue taken approximately 20 cm above the soil surface</tissue>
    </source>
</reference>
<evidence type="ECO:0000313" key="1">
    <source>
        <dbReference type="EMBL" id="JAE16344.1"/>
    </source>
</evidence>
<proteinExistence type="predicted"/>
<sequence>MTKSNWLLISTPLLLGRVMHLSLLAIHSQLEVLKGF</sequence>
<protein>
    <submittedName>
        <fullName evidence="1">Uncharacterized protein</fullName>
    </submittedName>
</protein>